<dbReference type="EMBL" id="SIJK02000039">
    <property type="protein sequence ID" value="MBP1467700.1"/>
    <property type="molecule type" value="Genomic_DNA"/>
</dbReference>
<dbReference type="RefSeq" id="WP_135479866.1">
    <property type="nucleotide sequence ID" value="NZ_SIJK02000039.1"/>
</dbReference>
<proteinExistence type="predicted"/>
<gene>
    <name evidence="1" type="ORF">EYB53_018440</name>
</gene>
<evidence type="ECO:0000313" key="2">
    <source>
        <dbReference type="Proteomes" id="UP001193081"/>
    </source>
</evidence>
<sequence length="83" mass="9234">MTIQIAYPDELLTLAGLTPDQFEHLAHEAGLIRLYTLGAFSTGKAAEILGVSRREFLGLLGRYGVSEFDDDIDLEDEHLRSQL</sequence>
<protein>
    <submittedName>
        <fullName evidence="1">UPF0175 family protein</fullName>
    </submittedName>
</protein>
<accession>A0ABS4DE51</accession>
<name>A0ABS4DE51_9CHLR</name>
<organism evidence="1 2">
    <name type="scientific">Candidatus Chloroploca mongolica</name>
    <dbReference type="NCBI Taxonomy" id="2528176"/>
    <lineage>
        <taxon>Bacteria</taxon>
        <taxon>Bacillati</taxon>
        <taxon>Chloroflexota</taxon>
        <taxon>Chloroflexia</taxon>
        <taxon>Chloroflexales</taxon>
        <taxon>Chloroflexineae</taxon>
        <taxon>Oscillochloridaceae</taxon>
        <taxon>Candidatus Chloroploca</taxon>
    </lineage>
</organism>
<comment type="caution">
    <text evidence="1">The sequence shown here is derived from an EMBL/GenBank/DDBJ whole genome shotgun (WGS) entry which is preliminary data.</text>
</comment>
<dbReference type="Proteomes" id="UP001193081">
    <property type="component" value="Unassembled WGS sequence"/>
</dbReference>
<keyword evidence="2" id="KW-1185">Reference proteome</keyword>
<reference evidence="1 2" key="1">
    <citation type="submission" date="2021-03" db="EMBL/GenBank/DDBJ databases">
        <authorList>
            <person name="Grouzdev D.S."/>
        </authorList>
    </citation>
    <scope>NUCLEOTIDE SEQUENCE [LARGE SCALE GENOMIC DNA]</scope>
    <source>
        <strain evidence="1 2">M50-1</strain>
    </source>
</reference>
<dbReference type="InterPro" id="IPR005368">
    <property type="entry name" value="UPF0175"/>
</dbReference>
<evidence type="ECO:0000313" key="1">
    <source>
        <dbReference type="EMBL" id="MBP1467700.1"/>
    </source>
</evidence>
<dbReference type="Pfam" id="PF03683">
    <property type="entry name" value="UPF0175"/>
    <property type="match status" value="1"/>
</dbReference>